<keyword evidence="1" id="KW-0378">Hydrolase</keyword>
<dbReference type="PANTHER" id="PTHR33308">
    <property type="entry name" value="PEPTIDOGLYCAN HYDROLASE FLGJ"/>
    <property type="match status" value="1"/>
</dbReference>
<dbReference type="SMART" id="SM00047">
    <property type="entry name" value="LYZ2"/>
    <property type="match status" value="1"/>
</dbReference>
<protein>
    <submittedName>
        <fullName evidence="4">Glucosaminidase domain-containing protein</fullName>
    </submittedName>
</protein>
<dbReference type="RefSeq" id="WP_022211076.1">
    <property type="nucleotide sequence ID" value="NZ_JACOOQ010000005.1"/>
</dbReference>
<dbReference type="EMBL" id="JACOOQ010000005">
    <property type="protein sequence ID" value="MBC5639646.1"/>
    <property type="molecule type" value="Genomic_DNA"/>
</dbReference>
<reference evidence="4" key="1">
    <citation type="submission" date="2020-08" db="EMBL/GenBank/DDBJ databases">
        <title>Genome public.</title>
        <authorList>
            <person name="Liu C."/>
            <person name="Sun Q."/>
        </authorList>
    </citation>
    <scope>NUCLEOTIDE SEQUENCE</scope>
    <source>
        <strain evidence="4">NSJ-42</strain>
    </source>
</reference>
<evidence type="ECO:0000313" key="4">
    <source>
        <dbReference type="EMBL" id="MBC5639646.1"/>
    </source>
</evidence>
<dbReference type="InterPro" id="IPR051056">
    <property type="entry name" value="Glycosyl_Hydrolase_73"/>
</dbReference>
<dbReference type="GO" id="GO:0004040">
    <property type="term" value="F:amidase activity"/>
    <property type="evidence" value="ECO:0007669"/>
    <property type="project" value="InterPro"/>
</dbReference>
<keyword evidence="2" id="KW-1133">Transmembrane helix</keyword>
<proteinExistence type="predicted"/>
<dbReference type="Pfam" id="PF01832">
    <property type="entry name" value="Glucosaminidase"/>
    <property type="match status" value="1"/>
</dbReference>
<evidence type="ECO:0000256" key="1">
    <source>
        <dbReference type="ARBA" id="ARBA00022801"/>
    </source>
</evidence>
<sequence>MQNKSVYNGIEEYKVEKNKTTSVTIFVILFISVFLLTFSIVINMFNIDILKKEIFTAEQMEDYINIADSVSYGRAQVNWQEVMAIAMVLYDGNSTLIQDDDLTMIAERFLEKVDALYKIKNFQSVLEDLGLEEEQIVEANEYLEKIKYCSLYEGLYYDYDKIEFIESIEQQAYINYKKYGILPSITIGQAILESGWGKSQLAMEHNNLFGIKADSRWNGDIATMTTNENYSDVIEASFRKYDSKAESIEDHGLFLYENERYTVNGVFIAKDYRSQALALQRAGYSTAKNEAGELIYADKLINIIKNYNLMLYDTKVERED</sequence>
<accession>A0A8I0A835</accession>
<feature type="transmembrane region" description="Helical" evidence="2">
    <location>
        <begin position="23"/>
        <end position="45"/>
    </location>
</feature>
<dbReference type="PANTHER" id="PTHR33308:SF9">
    <property type="entry name" value="PEPTIDOGLYCAN HYDROLASE FLGJ"/>
    <property type="match status" value="1"/>
</dbReference>
<name>A0A8I0A835_9CLOT</name>
<dbReference type="AlphaFoldDB" id="A0A8I0A835"/>
<keyword evidence="5" id="KW-1185">Reference proteome</keyword>
<dbReference type="Proteomes" id="UP000662088">
    <property type="component" value="Unassembled WGS sequence"/>
</dbReference>
<evidence type="ECO:0000313" key="5">
    <source>
        <dbReference type="Proteomes" id="UP000662088"/>
    </source>
</evidence>
<gene>
    <name evidence="4" type="ORF">H8R92_04210</name>
</gene>
<dbReference type="Gene3D" id="1.10.530.10">
    <property type="match status" value="1"/>
</dbReference>
<keyword evidence="2" id="KW-0812">Transmembrane</keyword>
<evidence type="ECO:0000256" key="2">
    <source>
        <dbReference type="SAM" id="Phobius"/>
    </source>
</evidence>
<dbReference type="InterPro" id="IPR002901">
    <property type="entry name" value="MGlyc_endo_b_GlcNAc-like_dom"/>
</dbReference>
<organism evidence="4 5">
    <name type="scientific">Clostridium lentum</name>
    <dbReference type="NCBI Taxonomy" id="2763037"/>
    <lineage>
        <taxon>Bacteria</taxon>
        <taxon>Bacillati</taxon>
        <taxon>Bacillota</taxon>
        <taxon>Clostridia</taxon>
        <taxon>Eubacteriales</taxon>
        <taxon>Clostridiaceae</taxon>
        <taxon>Clostridium</taxon>
    </lineage>
</organism>
<feature type="domain" description="Mannosyl-glycoprotein endo-beta-N-acetylglucosamidase-like" evidence="3">
    <location>
        <begin position="154"/>
        <end position="313"/>
    </location>
</feature>
<keyword evidence="2" id="KW-0472">Membrane</keyword>
<comment type="caution">
    <text evidence="4">The sequence shown here is derived from an EMBL/GenBank/DDBJ whole genome shotgun (WGS) entry which is preliminary data.</text>
</comment>
<evidence type="ECO:0000259" key="3">
    <source>
        <dbReference type="SMART" id="SM00047"/>
    </source>
</evidence>